<comment type="subcellular location">
    <subcellularLocation>
        <location evidence="6">Endoplasmic reticulum membrane</location>
        <topology evidence="6">Multi-pass membrane protein</topology>
    </subcellularLocation>
    <subcellularLocation>
        <location evidence="6">Endoplasmic reticulum-Golgi intermediate compartment membrane</location>
        <topology evidence="6">Multi-pass membrane protein</topology>
    </subcellularLocation>
    <subcellularLocation>
        <location evidence="6">Cytoplasmic vesicle</location>
        <location evidence="6">COPII-coated vesicle membrane</location>
        <topology evidence="6">Multi-pass membrane protein</topology>
    </subcellularLocation>
</comment>
<protein>
    <recommendedName>
        <fullName evidence="9">Vacuolar ATPase assembly integral membrane protein VMA21</fullName>
    </recommendedName>
</protein>
<dbReference type="GO" id="GO:0033116">
    <property type="term" value="C:endoplasmic reticulum-Golgi intermediate compartment membrane"/>
    <property type="evidence" value="ECO:0007669"/>
    <property type="project" value="UniProtKB-SubCell"/>
</dbReference>
<feature type="transmembrane region" description="Helical" evidence="6">
    <location>
        <begin position="127"/>
        <end position="148"/>
    </location>
</feature>
<dbReference type="OrthoDB" id="160405at2759"/>
<comment type="caution">
    <text evidence="7">The sequence shown here is derived from an EMBL/GenBank/DDBJ whole genome shotgun (WGS) entry which is preliminary data.</text>
</comment>
<dbReference type="GO" id="GO:0012507">
    <property type="term" value="C:ER to Golgi transport vesicle membrane"/>
    <property type="evidence" value="ECO:0007669"/>
    <property type="project" value="UniProtKB-SubCell"/>
</dbReference>
<evidence type="ECO:0000256" key="2">
    <source>
        <dbReference type="ARBA" id="ARBA00022824"/>
    </source>
</evidence>
<keyword evidence="5 6" id="KW-0968">Cytoplasmic vesicle</keyword>
<evidence type="ECO:0000256" key="6">
    <source>
        <dbReference type="HAMAP-Rule" id="MF_03058"/>
    </source>
</evidence>
<dbReference type="GO" id="GO:0005789">
    <property type="term" value="C:endoplasmic reticulum membrane"/>
    <property type="evidence" value="ECO:0007669"/>
    <property type="project" value="UniProtKB-SubCell"/>
</dbReference>
<evidence type="ECO:0000256" key="1">
    <source>
        <dbReference type="ARBA" id="ARBA00022692"/>
    </source>
</evidence>
<keyword evidence="8" id="KW-1185">Reference proteome</keyword>
<comment type="function">
    <text evidence="6">Required for the assembly of the V0 complex of the vacuolar ATPase (V-ATPase) in the endoplasmic reticulum.</text>
</comment>
<reference evidence="7" key="1">
    <citation type="journal article" date="2020" name="Stud. Mycol.">
        <title>101 Dothideomycetes genomes: a test case for predicting lifestyles and emergence of pathogens.</title>
        <authorList>
            <person name="Haridas S."/>
            <person name="Albert R."/>
            <person name="Binder M."/>
            <person name="Bloem J."/>
            <person name="Labutti K."/>
            <person name="Salamov A."/>
            <person name="Andreopoulos B."/>
            <person name="Baker S."/>
            <person name="Barry K."/>
            <person name="Bills G."/>
            <person name="Bluhm B."/>
            <person name="Cannon C."/>
            <person name="Castanera R."/>
            <person name="Culley D."/>
            <person name="Daum C."/>
            <person name="Ezra D."/>
            <person name="Gonzalez J."/>
            <person name="Henrissat B."/>
            <person name="Kuo A."/>
            <person name="Liang C."/>
            <person name="Lipzen A."/>
            <person name="Lutzoni F."/>
            <person name="Magnuson J."/>
            <person name="Mondo S."/>
            <person name="Nolan M."/>
            <person name="Ohm R."/>
            <person name="Pangilinan J."/>
            <person name="Park H.-J."/>
            <person name="Ramirez L."/>
            <person name="Alfaro M."/>
            <person name="Sun H."/>
            <person name="Tritt A."/>
            <person name="Yoshinaga Y."/>
            <person name="Zwiers L.-H."/>
            <person name="Turgeon B."/>
            <person name="Goodwin S."/>
            <person name="Spatafora J."/>
            <person name="Crous P."/>
            <person name="Grigoriev I."/>
        </authorList>
    </citation>
    <scope>NUCLEOTIDE SEQUENCE</scope>
    <source>
        <strain evidence="7">CBS 130266</strain>
    </source>
</reference>
<evidence type="ECO:0000256" key="5">
    <source>
        <dbReference type="ARBA" id="ARBA00023329"/>
    </source>
</evidence>
<keyword evidence="1 6" id="KW-0812">Transmembrane</keyword>
<keyword evidence="4 6" id="KW-0472">Membrane</keyword>
<evidence type="ECO:0000256" key="4">
    <source>
        <dbReference type="ARBA" id="ARBA00023136"/>
    </source>
</evidence>
<evidence type="ECO:0000313" key="8">
    <source>
        <dbReference type="Proteomes" id="UP000800235"/>
    </source>
</evidence>
<gene>
    <name evidence="7" type="ORF">EJ08DRAFT_651757</name>
</gene>
<proteinExistence type="inferred from homology"/>
<dbReference type="EMBL" id="MU007064">
    <property type="protein sequence ID" value="KAF2426499.1"/>
    <property type="molecule type" value="Genomic_DNA"/>
</dbReference>
<dbReference type="PANTHER" id="PTHR31792">
    <property type="entry name" value="VACUOLAR ATPASE ASSEMBLY INTEGRAL MEMBRANE PROTEIN VMA21"/>
    <property type="match status" value="1"/>
</dbReference>
<dbReference type="Proteomes" id="UP000800235">
    <property type="component" value="Unassembled WGS sequence"/>
</dbReference>
<sequence length="207" mass="23004">MPTRSRHLNLTETPPERYHEVCDTIHKSSSTHPSYKLSQSTLIISRAKQIYWRFYHILAPGQSVPQSISNATATTNLNTHTNSKPKALGLIIMATRRTNAKAVEQIQVDNTHEKGPSDIRPAVPAYVIYKLLGFTFAMIILPIGSYFLTVNTIFSGKGKSSYAGALAAIVANVVLIGYVVVAMREDEEERLEHNIADVVKKVEKKVE</sequence>
<dbReference type="PANTHER" id="PTHR31792:SF3">
    <property type="entry name" value="VACUOLAR ATPASE ASSEMBLY INTEGRAL MEMBRANE PROTEIN VMA21"/>
    <property type="match status" value="1"/>
</dbReference>
<feature type="transmembrane region" description="Helical" evidence="6">
    <location>
        <begin position="160"/>
        <end position="181"/>
    </location>
</feature>
<accession>A0A9P4NLG4</accession>
<evidence type="ECO:0000313" key="7">
    <source>
        <dbReference type="EMBL" id="KAF2426499.1"/>
    </source>
</evidence>
<comment type="caution">
    <text evidence="6">Lacks conserved residue(s) required for the propagation of feature annotation.</text>
</comment>
<keyword evidence="3 6" id="KW-1133">Transmembrane helix</keyword>
<keyword evidence="2 6" id="KW-0256">Endoplasmic reticulum</keyword>
<organism evidence="7 8">
    <name type="scientific">Tothia fuscella</name>
    <dbReference type="NCBI Taxonomy" id="1048955"/>
    <lineage>
        <taxon>Eukaryota</taxon>
        <taxon>Fungi</taxon>
        <taxon>Dikarya</taxon>
        <taxon>Ascomycota</taxon>
        <taxon>Pezizomycotina</taxon>
        <taxon>Dothideomycetes</taxon>
        <taxon>Pleosporomycetidae</taxon>
        <taxon>Venturiales</taxon>
        <taxon>Cylindrosympodiaceae</taxon>
        <taxon>Tothia</taxon>
    </lineage>
</organism>
<comment type="similarity">
    <text evidence="6">Belongs to the VMA21 family.</text>
</comment>
<dbReference type="GO" id="GO:0070072">
    <property type="term" value="P:vacuolar proton-transporting V-type ATPase complex assembly"/>
    <property type="evidence" value="ECO:0007669"/>
    <property type="project" value="UniProtKB-UniRule"/>
</dbReference>
<dbReference type="HAMAP" id="MF_03058">
    <property type="entry name" value="VMA21"/>
    <property type="match status" value="1"/>
</dbReference>
<evidence type="ECO:0008006" key="9">
    <source>
        <dbReference type="Google" id="ProtNLM"/>
    </source>
</evidence>
<dbReference type="InterPro" id="IPR019013">
    <property type="entry name" value="Vma21"/>
</dbReference>
<name>A0A9P4NLG4_9PEZI</name>
<dbReference type="Pfam" id="PF09446">
    <property type="entry name" value="VMA21"/>
    <property type="match status" value="1"/>
</dbReference>
<dbReference type="AlphaFoldDB" id="A0A9P4NLG4"/>
<evidence type="ECO:0000256" key="3">
    <source>
        <dbReference type="ARBA" id="ARBA00022989"/>
    </source>
</evidence>